<dbReference type="InterPro" id="IPR007235">
    <property type="entry name" value="Glyco_trans_28_C"/>
</dbReference>
<dbReference type="InterPro" id="IPR048097">
    <property type="entry name" value="Cps14G-like"/>
</dbReference>
<dbReference type="EMBL" id="CACRTX010000016">
    <property type="protein sequence ID" value="VYU53972.1"/>
    <property type="molecule type" value="Genomic_DNA"/>
</dbReference>
<comment type="similarity">
    <text evidence="2">Belongs to the glycosyltransferase 28 family.</text>
</comment>
<dbReference type="AlphaFoldDB" id="A0A6N3FP36"/>
<name>A0A6N3FP36_ENTCA</name>
<keyword evidence="3" id="KW-0328">Glycosyltransferase</keyword>
<evidence type="ECO:0000259" key="6">
    <source>
        <dbReference type="Pfam" id="PF04101"/>
    </source>
</evidence>
<dbReference type="GO" id="GO:0006488">
    <property type="term" value="P:dolichol-linked oligosaccharide biosynthetic process"/>
    <property type="evidence" value="ECO:0007669"/>
    <property type="project" value="InterPro"/>
</dbReference>
<sequence length="161" mass="19013">MIFITLGSQKFQFNRLLQWMDQIIDEKIIDDEMFAQIGYSDYHPKNFSFCNFLNRKEFLEMIDKADLVISHAGTGSIVTALKLKKKVIVVPRKAVFGEHIDDHQYEITKNFTDLNFLYGCTEFKEMKTKIKNIYNKEFTPFVSNNNLYIKKIKSFIDDEVE</sequence>
<dbReference type="Pfam" id="PF04101">
    <property type="entry name" value="Glyco_tran_28_C"/>
    <property type="match status" value="1"/>
</dbReference>
<evidence type="ECO:0000313" key="7">
    <source>
        <dbReference type="EMBL" id="VYU53972.1"/>
    </source>
</evidence>
<proteinExistence type="inferred from homology"/>
<evidence type="ECO:0000256" key="5">
    <source>
        <dbReference type="ARBA" id="ARBA00022824"/>
    </source>
</evidence>
<dbReference type="NCBIfam" id="NF041548">
    <property type="entry name" value="PssE"/>
    <property type="match status" value="1"/>
</dbReference>
<evidence type="ECO:0000256" key="1">
    <source>
        <dbReference type="ARBA" id="ARBA00004240"/>
    </source>
</evidence>
<dbReference type="PANTHER" id="PTHR12867:SF6">
    <property type="entry name" value="N-ACETYLGLUCOSAMINYLDIPHOSPHODOLICHOL N-ACETYLGLUCOSAMINYLTRANSFERASE"/>
    <property type="match status" value="1"/>
</dbReference>
<feature type="domain" description="Glycosyl transferase family 28 C-terminal" evidence="6">
    <location>
        <begin position="1"/>
        <end position="155"/>
    </location>
</feature>
<comment type="subcellular location">
    <subcellularLocation>
        <location evidence="1">Endoplasmic reticulum</location>
    </subcellularLocation>
</comment>
<evidence type="ECO:0000256" key="2">
    <source>
        <dbReference type="ARBA" id="ARBA00006962"/>
    </source>
</evidence>
<dbReference type="RefSeq" id="WP_375818715.1">
    <property type="nucleotide sequence ID" value="NZ_CACRTX010000016.1"/>
</dbReference>
<dbReference type="SUPFAM" id="SSF53756">
    <property type="entry name" value="UDP-Glycosyltransferase/glycogen phosphorylase"/>
    <property type="match status" value="1"/>
</dbReference>
<evidence type="ECO:0000256" key="3">
    <source>
        <dbReference type="ARBA" id="ARBA00022676"/>
    </source>
</evidence>
<organism evidence="7">
    <name type="scientific">Enterococcus casseliflavus</name>
    <name type="common">Enterococcus flavescens</name>
    <dbReference type="NCBI Taxonomy" id="37734"/>
    <lineage>
        <taxon>Bacteria</taxon>
        <taxon>Bacillati</taxon>
        <taxon>Bacillota</taxon>
        <taxon>Bacilli</taxon>
        <taxon>Lactobacillales</taxon>
        <taxon>Enterococcaceae</taxon>
        <taxon>Enterococcus</taxon>
    </lineage>
</organism>
<evidence type="ECO:0000256" key="4">
    <source>
        <dbReference type="ARBA" id="ARBA00022679"/>
    </source>
</evidence>
<protein>
    <recommendedName>
        <fullName evidence="6">Glycosyl transferase family 28 C-terminal domain-containing protein</fullName>
    </recommendedName>
</protein>
<dbReference type="GO" id="GO:0016758">
    <property type="term" value="F:hexosyltransferase activity"/>
    <property type="evidence" value="ECO:0007669"/>
    <property type="project" value="InterPro"/>
</dbReference>
<gene>
    <name evidence="7" type="ORF">ECLFYP2_00490</name>
</gene>
<dbReference type="InterPro" id="IPR039042">
    <property type="entry name" value="Alg13-like"/>
</dbReference>
<accession>A0A6N3FP36</accession>
<reference evidence="7" key="1">
    <citation type="submission" date="2019-11" db="EMBL/GenBank/DDBJ databases">
        <authorList>
            <person name="Feng L."/>
        </authorList>
    </citation>
    <scope>NUCLEOTIDE SEQUENCE</scope>
    <source>
        <strain evidence="7">ECasseliflavusLFYP2</strain>
    </source>
</reference>
<dbReference type="Gene3D" id="3.40.50.2000">
    <property type="entry name" value="Glycogen Phosphorylase B"/>
    <property type="match status" value="1"/>
</dbReference>
<dbReference type="PANTHER" id="PTHR12867">
    <property type="entry name" value="GLYCOSYL TRANSFERASE-RELATED"/>
    <property type="match status" value="1"/>
</dbReference>
<keyword evidence="5" id="KW-0256">Endoplasmic reticulum</keyword>
<keyword evidence="4" id="KW-0808">Transferase</keyword>